<dbReference type="Proteomes" id="UP000253987">
    <property type="component" value="Unassembled WGS sequence"/>
</dbReference>
<reference evidence="5" key="1">
    <citation type="submission" date="2018-05" db="EMBL/GenBank/DDBJ databases">
        <authorList>
            <person name="Lu D."/>
        </authorList>
    </citation>
    <scope>NUCLEOTIDE SEQUENCE [LARGE SCALE GENOMIC DNA]</scope>
    <source>
        <strain evidence="5">F01</strain>
    </source>
</reference>
<feature type="region of interest" description="Disordered" evidence="1">
    <location>
        <begin position="124"/>
        <end position="143"/>
    </location>
</feature>
<evidence type="ECO:0000313" key="4">
    <source>
        <dbReference type="EMBL" id="PXX90253.1"/>
    </source>
</evidence>
<dbReference type="InterPro" id="IPR005572">
    <property type="entry name" value="Anti-sigma_E_RseA_N"/>
</dbReference>
<dbReference type="OrthoDB" id="5734981at2"/>
<evidence type="ECO:0000313" key="5">
    <source>
        <dbReference type="Proteomes" id="UP000253987"/>
    </source>
</evidence>
<keyword evidence="5" id="KW-1185">Reference proteome</keyword>
<name>A0A2V3ZHI3_9GAMM</name>
<evidence type="ECO:0000256" key="1">
    <source>
        <dbReference type="SAM" id="MobiDB-lite"/>
    </source>
</evidence>
<dbReference type="RefSeq" id="WP_114613495.1">
    <property type="nucleotide sequence ID" value="NZ_QFWX01000005.1"/>
</dbReference>
<dbReference type="SUPFAM" id="SSF89069">
    <property type="entry name" value="N-terminal, cytoplasmic domain of anti-sigmaE factor RseA"/>
    <property type="match status" value="1"/>
</dbReference>
<keyword evidence="2" id="KW-0472">Membrane</keyword>
<dbReference type="PANTHER" id="PTHR38104">
    <property type="match status" value="1"/>
</dbReference>
<dbReference type="PANTHER" id="PTHR38104:SF1">
    <property type="entry name" value="ANTI-SIGMA-E FACTOR RSEA"/>
    <property type="match status" value="1"/>
</dbReference>
<keyword evidence="2" id="KW-1133">Transmembrane helix</keyword>
<feature type="transmembrane region" description="Helical" evidence="2">
    <location>
        <begin position="90"/>
        <end position="112"/>
    </location>
</feature>
<dbReference type="CDD" id="cd16328">
    <property type="entry name" value="RseA_N"/>
    <property type="match status" value="1"/>
</dbReference>
<dbReference type="Pfam" id="PF03872">
    <property type="entry name" value="RseA_N"/>
    <property type="match status" value="1"/>
</dbReference>
<accession>A0A2V3ZHI3</accession>
<comment type="caution">
    <text evidence="4">The sequence shown here is derived from an EMBL/GenBank/DDBJ whole genome shotgun (WGS) entry which is preliminary data.</text>
</comment>
<dbReference type="GO" id="GO:0016989">
    <property type="term" value="F:sigma factor antagonist activity"/>
    <property type="evidence" value="ECO:0007669"/>
    <property type="project" value="InterPro"/>
</dbReference>
<gene>
    <name evidence="4" type="ORF">DIT71_12165</name>
</gene>
<dbReference type="InterPro" id="IPR052383">
    <property type="entry name" value="Anti-sigma-E_RseA-like"/>
</dbReference>
<protein>
    <submittedName>
        <fullName evidence="4">Anti-sigma factor</fullName>
    </submittedName>
</protein>
<organism evidence="4 5">
    <name type="scientific">Marinobacter vulgaris</name>
    <dbReference type="NCBI Taxonomy" id="1928331"/>
    <lineage>
        <taxon>Bacteria</taxon>
        <taxon>Pseudomonadati</taxon>
        <taxon>Pseudomonadota</taxon>
        <taxon>Gammaproteobacteria</taxon>
        <taxon>Pseudomonadales</taxon>
        <taxon>Marinobacteraceae</taxon>
        <taxon>Marinobacter</taxon>
    </lineage>
</organism>
<dbReference type="Gene3D" id="1.10.10.880">
    <property type="entry name" value="Anti sigma-E protein RseA, N-terminal domain"/>
    <property type="match status" value="1"/>
</dbReference>
<sequence length="192" mass="20827">MDDRLKETLSAMMDDEADELSVRRLLSHAHQDEVRSQWQRWQQVRDLMHQGNLADDRVDVSAGVRDALDGGPQQAPGSVASHRAGRERSWHWPAVAMVTLALVVGFGAGAGWDSVEDSTTIANAGVPADQSESRNSASEGEPVREVALQGLDDEQWEQVSRYLLEHAQHNSVGAGRGSVGYARLVSASGPGY</sequence>
<evidence type="ECO:0000256" key="2">
    <source>
        <dbReference type="SAM" id="Phobius"/>
    </source>
</evidence>
<keyword evidence="2" id="KW-0812">Transmembrane</keyword>
<dbReference type="EMBL" id="QFWX01000005">
    <property type="protein sequence ID" value="PXX90253.1"/>
    <property type="molecule type" value="Genomic_DNA"/>
</dbReference>
<dbReference type="InterPro" id="IPR036147">
    <property type="entry name" value="Anti-sigma_E_RseA_N_sf"/>
</dbReference>
<reference evidence="4 5" key="2">
    <citation type="submission" date="2018-06" db="EMBL/GenBank/DDBJ databases">
        <title>Marinobactersediminissp. nov, a moderately halophilic bacterium isolated from marine solar saltern.</title>
        <authorList>
            <person name="Zhang Y."/>
        </authorList>
    </citation>
    <scope>NUCLEOTIDE SEQUENCE [LARGE SCALE GENOMIC DNA]</scope>
    <source>
        <strain evidence="4 5">F01</strain>
    </source>
</reference>
<feature type="domain" description="Anti sigma-E protein RseA N-terminal" evidence="3">
    <location>
        <begin position="6"/>
        <end position="78"/>
    </location>
</feature>
<dbReference type="AlphaFoldDB" id="A0A2V3ZHI3"/>
<proteinExistence type="predicted"/>
<evidence type="ECO:0000259" key="3">
    <source>
        <dbReference type="Pfam" id="PF03872"/>
    </source>
</evidence>